<dbReference type="OrthoDB" id="272149at2759"/>
<accession>A0A2G8LCA0</accession>
<dbReference type="InterPro" id="IPR032675">
    <property type="entry name" value="LRR_dom_sf"/>
</dbReference>
<gene>
    <name evidence="1" type="ORF">BSL78_05218</name>
</gene>
<dbReference type="STRING" id="307972.A0A2G8LCA0"/>
<dbReference type="AlphaFoldDB" id="A0A2G8LCA0"/>
<proteinExistence type="predicted"/>
<evidence type="ECO:0008006" key="3">
    <source>
        <dbReference type="Google" id="ProtNLM"/>
    </source>
</evidence>
<dbReference type="PANTHER" id="PTHR46282">
    <property type="entry name" value="LEUCINE-RICH MELANOCYTE DIFFERENTIATION-ASSOCIATED PROTEIN"/>
    <property type="match status" value="1"/>
</dbReference>
<evidence type="ECO:0000313" key="2">
    <source>
        <dbReference type="Proteomes" id="UP000230750"/>
    </source>
</evidence>
<dbReference type="PROSITE" id="PS51450">
    <property type="entry name" value="LRR"/>
    <property type="match status" value="1"/>
</dbReference>
<dbReference type="EMBL" id="MRZV01000130">
    <property type="protein sequence ID" value="PIK57835.1"/>
    <property type="molecule type" value="Genomic_DNA"/>
</dbReference>
<comment type="caution">
    <text evidence="1">The sequence shown here is derived from an EMBL/GenBank/DDBJ whole genome shotgun (WGS) entry which is preliminary data.</text>
</comment>
<dbReference type="InterPro" id="IPR043313">
    <property type="entry name" value="LRMDA"/>
</dbReference>
<protein>
    <recommendedName>
        <fullName evidence="3">Leucine-rich melanocyte differentiation-associated protein</fullName>
    </recommendedName>
</protein>
<name>A0A2G8LCA0_STIJA</name>
<dbReference type="Proteomes" id="UP000230750">
    <property type="component" value="Unassembled WGS sequence"/>
</dbReference>
<evidence type="ECO:0000313" key="1">
    <source>
        <dbReference type="EMBL" id="PIK57835.1"/>
    </source>
</evidence>
<reference evidence="1 2" key="1">
    <citation type="journal article" date="2017" name="PLoS Biol.">
        <title>The sea cucumber genome provides insights into morphological evolution and visceral regeneration.</title>
        <authorList>
            <person name="Zhang X."/>
            <person name="Sun L."/>
            <person name="Yuan J."/>
            <person name="Sun Y."/>
            <person name="Gao Y."/>
            <person name="Zhang L."/>
            <person name="Li S."/>
            <person name="Dai H."/>
            <person name="Hamel J.F."/>
            <person name="Liu C."/>
            <person name="Yu Y."/>
            <person name="Liu S."/>
            <person name="Lin W."/>
            <person name="Guo K."/>
            <person name="Jin S."/>
            <person name="Xu P."/>
            <person name="Storey K.B."/>
            <person name="Huan P."/>
            <person name="Zhang T."/>
            <person name="Zhou Y."/>
            <person name="Zhang J."/>
            <person name="Lin C."/>
            <person name="Li X."/>
            <person name="Xing L."/>
            <person name="Huo D."/>
            <person name="Sun M."/>
            <person name="Wang L."/>
            <person name="Mercier A."/>
            <person name="Li F."/>
            <person name="Yang H."/>
            <person name="Xiang J."/>
        </authorList>
    </citation>
    <scope>NUCLEOTIDE SEQUENCE [LARGE SCALE GENOMIC DNA]</scope>
    <source>
        <strain evidence="1">Shaxun</strain>
        <tissue evidence="1">Muscle</tissue>
    </source>
</reference>
<organism evidence="1 2">
    <name type="scientific">Stichopus japonicus</name>
    <name type="common">Sea cucumber</name>
    <dbReference type="NCBI Taxonomy" id="307972"/>
    <lineage>
        <taxon>Eukaryota</taxon>
        <taxon>Metazoa</taxon>
        <taxon>Echinodermata</taxon>
        <taxon>Eleutherozoa</taxon>
        <taxon>Echinozoa</taxon>
        <taxon>Holothuroidea</taxon>
        <taxon>Aspidochirotacea</taxon>
        <taxon>Aspidochirotida</taxon>
        <taxon>Stichopodidae</taxon>
        <taxon>Apostichopus</taxon>
    </lineage>
</organism>
<sequence length="244" mass="28104">MGEESTKDESTLTESSEVFGPVIDGTTLSYIEQKCIKIPDELGKWYGNQIRRLDLSFNHIRSLDGLEYFKDLEELILDSNQLDDSISFPVLNSLHTLILNKNQIKDVDILISKVKGHLPNVTYISLLGNIACPNELSDSQKDEEDYQRYRYYVIFKLPQLKFLDSRPVSVHEKKEAQRRGSYMRVAKPDSNLEESDEVKVLSTPYTPLPDSSREGLHKGSFGKCRYVYYGRHSEGNRFIRNNDL</sequence>
<dbReference type="PANTHER" id="PTHR46282:SF2">
    <property type="entry name" value="LEUCINE-RICH MELANOCYTE DIFFERENTIATION-ASSOCIATED PROTEIN"/>
    <property type="match status" value="1"/>
</dbReference>
<dbReference type="SUPFAM" id="SSF52058">
    <property type="entry name" value="L domain-like"/>
    <property type="match status" value="1"/>
</dbReference>
<dbReference type="Gene3D" id="3.80.10.10">
    <property type="entry name" value="Ribonuclease Inhibitor"/>
    <property type="match status" value="1"/>
</dbReference>
<dbReference type="InterPro" id="IPR001611">
    <property type="entry name" value="Leu-rich_rpt"/>
</dbReference>
<dbReference type="FunFam" id="3.80.10.10:FF:000695">
    <property type="entry name" value="leucine-rich melanocyte differentiation-associated protein"/>
    <property type="match status" value="1"/>
</dbReference>
<dbReference type="Pfam" id="PF14580">
    <property type="entry name" value="LRR_9"/>
    <property type="match status" value="1"/>
</dbReference>
<keyword evidence="2" id="KW-1185">Reference proteome</keyword>